<reference evidence="3 4" key="1">
    <citation type="submission" date="2019-03" db="EMBL/GenBank/DDBJ databases">
        <title>Draft genome sequences of novel Actinobacteria.</title>
        <authorList>
            <person name="Sahin N."/>
            <person name="Ay H."/>
            <person name="Saygin H."/>
        </authorList>
    </citation>
    <scope>NUCLEOTIDE SEQUENCE [LARGE SCALE GENOMIC DNA]</scope>
    <source>
        <strain evidence="3 4">KC310</strain>
    </source>
</reference>
<dbReference type="InterPro" id="IPR000835">
    <property type="entry name" value="HTH_MarR-typ"/>
</dbReference>
<dbReference type="RefSeq" id="WP_132590774.1">
    <property type="nucleotide sequence ID" value="NZ_SMKO01000001.1"/>
</dbReference>
<organism evidence="3 4">
    <name type="scientific">Nonomuraea deserti</name>
    <dbReference type="NCBI Taxonomy" id="1848322"/>
    <lineage>
        <taxon>Bacteria</taxon>
        <taxon>Bacillati</taxon>
        <taxon>Actinomycetota</taxon>
        <taxon>Actinomycetes</taxon>
        <taxon>Streptosporangiales</taxon>
        <taxon>Streptosporangiaceae</taxon>
        <taxon>Nonomuraea</taxon>
    </lineage>
</organism>
<dbReference type="InterPro" id="IPR011991">
    <property type="entry name" value="ArsR-like_HTH"/>
</dbReference>
<dbReference type="Pfam" id="PF12802">
    <property type="entry name" value="MarR_2"/>
    <property type="match status" value="1"/>
</dbReference>
<evidence type="ECO:0000259" key="2">
    <source>
        <dbReference type="Pfam" id="PF12802"/>
    </source>
</evidence>
<dbReference type="InterPro" id="IPR036390">
    <property type="entry name" value="WH_DNA-bd_sf"/>
</dbReference>
<feature type="region of interest" description="Disordered" evidence="1">
    <location>
        <begin position="99"/>
        <end position="118"/>
    </location>
</feature>
<dbReference type="SUPFAM" id="SSF46785">
    <property type="entry name" value="Winged helix' DNA-binding domain"/>
    <property type="match status" value="1"/>
</dbReference>
<dbReference type="GO" id="GO:0003700">
    <property type="term" value="F:DNA-binding transcription factor activity"/>
    <property type="evidence" value="ECO:0007669"/>
    <property type="project" value="InterPro"/>
</dbReference>
<name>A0A4R4WBS9_9ACTN</name>
<feature type="domain" description="HTH marR-type" evidence="2">
    <location>
        <begin position="16"/>
        <end position="66"/>
    </location>
</feature>
<dbReference type="EMBL" id="SMKO01000001">
    <property type="protein sequence ID" value="TDD12765.1"/>
    <property type="molecule type" value="Genomic_DNA"/>
</dbReference>
<sequence>MDNEGTRRTAWTFLTNHARVLLAIAVDPQVRVRDIAASIGITERAAQSIVSDLEGAGYIQRNRVGRRNHYHIEPGLRFRHHTEADMPVQALIDIFTHRELPDGGTSTLATTEERGQAR</sequence>
<evidence type="ECO:0000313" key="3">
    <source>
        <dbReference type="EMBL" id="TDD12765.1"/>
    </source>
</evidence>
<accession>A0A4R4WBS9</accession>
<proteinExistence type="predicted"/>
<dbReference type="Gene3D" id="1.10.10.10">
    <property type="entry name" value="Winged helix-like DNA-binding domain superfamily/Winged helix DNA-binding domain"/>
    <property type="match status" value="1"/>
</dbReference>
<dbReference type="InterPro" id="IPR036388">
    <property type="entry name" value="WH-like_DNA-bd_sf"/>
</dbReference>
<comment type="caution">
    <text evidence="3">The sequence shown here is derived from an EMBL/GenBank/DDBJ whole genome shotgun (WGS) entry which is preliminary data.</text>
</comment>
<dbReference type="CDD" id="cd00090">
    <property type="entry name" value="HTH_ARSR"/>
    <property type="match status" value="1"/>
</dbReference>
<keyword evidence="4" id="KW-1185">Reference proteome</keyword>
<evidence type="ECO:0000313" key="4">
    <source>
        <dbReference type="Proteomes" id="UP000295258"/>
    </source>
</evidence>
<dbReference type="Proteomes" id="UP000295258">
    <property type="component" value="Unassembled WGS sequence"/>
</dbReference>
<dbReference type="AlphaFoldDB" id="A0A4R4WBS9"/>
<protein>
    <submittedName>
        <fullName evidence="3">ArsR family transcriptional regulator</fullName>
    </submittedName>
</protein>
<evidence type="ECO:0000256" key="1">
    <source>
        <dbReference type="SAM" id="MobiDB-lite"/>
    </source>
</evidence>
<gene>
    <name evidence="3" type="ORF">E1292_00410</name>
</gene>